<gene>
    <name evidence="2" type="ORF">NCTC1934_06855</name>
</gene>
<evidence type="ECO:0000313" key="2">
    <source>
        <dbReference type="EMBL" id="SUD49501.1"/>
    </source>
</evidence>
<feature type="transmembrane region" description="Helical" evidence="1">
    <location>
        <begin position="41"/>
        <end position="65"/>
    </location>
</feature>
<keyword evidence="1" id="KW-0472">Membrane</keyword>
<evidence type="ECO:0000313" key="3">
    <source>
        <dbReference type="Proteomes" id="UP000255467"/>
    </source>
</evidence>
<feature type="transmembrane region" description="Helical" evidence="1">
    <location>
        <begin position="12"/>
        <end position="35"/>
    </location>
</feature>
<proteinExistence type="predicted"/>
<organism evidence="2 3">
    <name type="scientific">Nocardia otitidiscaviarum</name>
    <dbReference type="NCBI Taxonomy" id="1823"/>
    <lineage>
        <taxon>Bacteria</taxon>
        <taxon>Bacillati</taxon>
        <taxon>Actinomycetota</taxon>
        <taxon>Actinomycetes</taxon>
        <taxon>Mycobacteriales</taxon>
        <taxon>Nocardiaceae</taxon>
        <taxon>Nocardia</taxon>
    </lineage>
</organism>
<dbReference type="STRING" id="1406858.GCA_000710895_04065"/>
<evidence type="ECO:0000256" key="1">
    <source>
        <dbReference type="SAM" id="Phobius"/>
    </source>
</evidence>
<dbReference type="Proteomes" id="UP000255467">
    <property type="component" value="Unassembled WGS sequence"/>
</dbReference>
<protein>
    <submittedName>
        <fullName evidence="2">Uncharacterized protein</fullName>
    </submittedName>
</protein>
<dbReference type="AlphaFoldDB" id="A0A379JMP6"/>
<dbReference type="EMBL" id="UGRY01000007">
    <property type="protein sequence ID" value="SUD49501.1"/>
    <property type="molecule type" value="Genomic_DNA"/>
</dbReference>
<keyword evidence="1" id="KW-1133">Transmembrane helix</keyword>
<sequence length="72" mass="7421">MRTDSSPDDAILAVPAMAVGIVMLTVALATAPLLPGWADDYGTILVALAVAEYLTAATASVWWGCRALCAAR</sequence>
<reference evidence="2 3" key="1">
    <citation type="submission" date="2018-06" db="EMBL/GenBank/DDBJ databases">
        <authorList>
            <consortium name="Pathogen Informatics"/>
            <person name="Doyle S."/>
        </authorList>
    </citation>
    <scope>NUCLEOTIDE SEQUENCE [LARGE SCALE GENOMIC DNA]</scope>
    <source>
        <strain evidence="2 3">NCTC1934</strain>
    </source>
</reference>
<name>A0A379JMP6_9NOCA</name>
<dbReference type="RefSeq" id="WP_039814623.1">
    <property type="nucleotide sequence ID" value="NZ_UGRY01000007.1"/>
</dbReference>
<accession>A0A379JMP6</accession>
<keyword evidence="3" id="KW-1185">Reference proteome</keyword>
<keyword evidence="1" id="KW-0812">Transmembrane</keyword>